<evidence type="ECO:0000313" key="2">
    <source>
        <dbReference type="EMBL" id="RVW15093.1"/>
    </source>
</evidence>
<organism evidence="2 3">
    <name type="scientific">Vitis vinifera</name>
    <name type="common">Grape</name>
    <dbReference type="NCBI Taxonomy" id="29760"/>
    <lineage>
        <taxon>Eukaryota</taxon>
        <taxon>Viridiplantae</taxon>
        <taxon>Streptophyta</taxon>
        <taxon>Embryophyta</taxon>
        <taxon>Tracheophyta</taxon>
        <taxon>Spermatophyta</taxon>
        <taxon>Magnoliopsida</taxon>
        <taxon>eudicotyledons</taxon>
        <taxon>Gunneridae</taxon>
        <taxon>Pentapetalae</taxon>
        <taxon>rosids</taxon>
        <taxon>Vitales</taxon>
        <taxon>Vitaceae</taxon>
        <taxon>Viteae</taxon>
        <taxon>Vitis</taxon>
    </lineage>
</organism>
<dbReference type="EMBL" id="QGNW01002605">
    <property type="protein sequence ID" value="RVW15093.1"/>
    <property type="molecule type" value="Genomic_DNA"/>
</dbReference>
<feature type="compositionally biased region" description="Low complexity" evidence="1">
    <location>
        <begin position="101"/>
        <end position="114"/>
    </location>
</feature>
<dbReference type="PANTHER" id="PTHR34222">
    <property type="entry name" value="GAG_PRE-INTEGRS DOMAIN-CONTAINING PROTEIN"/>
    <property type="match status" value="1"/>
</dbReference>
<evidence type="ECO:0000256" key="1">
    <source>
        <dbReference type="SAM" id="MobiDB-lite"/>
    </source>
</evidence>
<accession>A0A438BVV6</accession>
<protein>
    <recommendedName>
        <fullName evidence="4">Retrotransposon gag domain-containing protein</fullName>
    </recommendedName>
</protein>
<name>A0A438BVV6_VITVI</name>
<reference evidence="2 3" key="1">
    <citation type="journal article" date="2018" name="PLoS Genet.">
        <title>Population sequencing reveals clonal diversity and ancestral inbreeding in the grapevine cultivar Chardonnay.</title>
        <authorList>
            <person name="Roach M.J."/>
            <person name="Johnson D.L."/>
            <person name="Bohlmann J."/>
            <person name="van Vuuren H.J."/>
            <person name="Jones S.J."/>
            <person name="Pretorius I.S."/>
            <person name="Schmidt S.A."/>
            <person name="Borneman A.R."/>
        </authorList>
    </citation>
    <scope>NUCLEOTIDE SEQUENCE [LARGE SCALE GENOMIC DNA]</scope>
    <source>
        <strain evidence="3">cv. Chardonnay</strain>
        <tissue evidence="2">Leaf</tissue>
    </source>
</reference>
<dbReference type="PANTHER" id="PTHR34222:SF40">
    <property type="match status" value="1"/>
</dbReference>
<comment type="caution">
    <text evidence="2">The sequence shown here is derived from an EMBL/GenBank/DDBJ whole genome shotgun (WGS) entry which is preliminary data.</text>
</comment>
<proteinExistence type="predicted"/>
<dbReference type="AlphaFoldDB" id="A0A438BVV6"/>
<feature type="region of interest" description="Disordered" evidence="1">
    <location>
        <begin position="91"/>
        <end position="114"/>
    </location>
</feature>
<evidence type="ECO:0008006" key="4">
    <source>
        <dbReference type="Google" id="ProtNLM"/>
    </source>
</evidence>
<sequence>MQENMSVTSYYNMMKSSWQELDLFYDLEWSCADNSAQYQRTVEKNHVMEFLVDLNKDLDEVKDSVLEKEPLPSINKGFSKIKREESCKGVMMGKNMSNNENSTLNATNKTTAAA</sequence>
<dbReference type="Proteomes" id="UP000288805">
    <property type="component" value="Unassembled WGS sequence"/>
</dbReference>
<gene>
    <name evidence="2" type="ORF">CK203_083388</name>
</gene>
<evidence type="ECO:0000313" key="3">
    <source>
        <dbReference type="Proteomes" id="UP000288805"/>
    </source>
</evidence>